<keyword evidence="2" id="KW-0677">Repeat</keyword>
<dbReference type="InterPro" id="IPR032696">
    <property type="entry name" value="SQ_cyclase_C"/>
</dbReference>
<dbReference type="Pfam" id="PF13243">
    <property type="entry name" value="SQHop_cyclase_C"/>
    <property type="match status" value="1"/>
</dbReference>
<feature type="domain" description="Squalene cyclase C-terminal" evidence="4">
    <location>
        <begin position="103"/>
        <end position="162"/>
    </location>
</feature>
<evidence type="ECO:0000313" key="5">
    <source>
        <dbReference type="EMBL" id="KAK9156034.1"/>
    </source>
</evidence>
<reference evidence="5 6" key="1">
    <citation type="submission" date="2024-01" db="EMBL/GenBank/DDBJ databases">
        <title>Genome assemblies of Stephania.</title>
        <authorList>
            <person name="Yang L."/>
        </authorList>
    </citation>
    <scope>NUCLEOTIDE SEQUENCE [LARGE SCALE GENOMIC DNA]</scope>
    <source>
        <strain evidence="5">QJT</strain>
        <tissue evidence="5">Leaf</tissue>
    </source>
</reference>
<dbReference type="EMBL" id="JBBNAE010000001">
    <property type="protein sequence ID" value="KAK9156034.1"/>
    <property type="molecule type" value="Genomic_DNA"/>
</dbReference>
<dbReference type="AlphaFoldDB" id="A0AAP0KQN1"/>
<dbReference type="Proteomes" id="UP001417504">
    <property type="component" value="Unassembled WGS sequence"/>
</dbReference>
<gene>
    <name evidence="5" type="ORF">Sjap_003514</name>
</gene>
<accession>A0AAP0KQN1</accession>
<dbReference type="PANTHER" id="PTHR11764:SF20">
    <property type="entry name" value="LANOSTEROL SYNTHASE"/>
    <property type="match status" value="1"/>
</dbReference>
<sequence length="377" mass="43097">MENALLRPLVSGPKTILANEISCKVSVKCIFNCVKTKFLVIILIPFLFVETYMFGDESNYVEMHVLRLELLNPAETFGDIVIDYPYLECTSAAIQALTSFKKLYGSWAVCFTYATWFGIKALVAGGKTFKNSSSVCKACEFLLKKQLASGGWGESYLSCQEKVRRKFKSALNLKMAEFEVEMEHKRKALDEDVNILIETESVYFRFGRERRIRGKTARWIELRDGLNCAMDKEGKLRDGLNHAMDQRQNCAMDRKCETESAEIERRHEGLTQATLDQPVDEMQLYYDVLGDCLKVSVYGLGSYCSKKRRFRDPGAITSYRVSTSCAPPPPPPPPQEQQQQQHQVRIDSTDPPEQQRHNGDDRDIHEQMNEEHLVDES</sequence>
<comment type="similarity">
    <text evidence="1">Belongs to the terpene cyclase/mutase family.</text>
</comment>
<dbReference type="GO" id="GO:0016104">
    <property type="term" value="P:triterpenoid biosynthetic process"/>
    <property type="evidence" value="ECO:0007669"/>
    <property type="project" value="InterPro"/>
</dbReference>
<evidence type="ECO:0000259" key="4">
    <source>
        <dbReference type="Pfam" id="PF13243"/>
    </source>
</evidence>
<evidence type="ECO:0000256" key="2">
    <source>
        <dbReference type="ARBA" id="ARBA00022737"/>
    </source>
</evidence>
<dbReference type="SUPFAM" id="SSF48239">
    <property type="entry name" value="Terpenoid cyclases/Protein prenyltransferases"/>
    <property type="match status" value="1"/>
</dbReference>
<proteinExistence type="inferred from homology"/>
<dbReference type="Gene3D" id="1.50.10.20">
    <property type="match status" value="2"/>
</dbReference>
<evidence type="ECO:0000256" key="3">
    <source>
        <dbReference type="SAM" id="MobiDB-lite"/>
    </source>
</evidence>
<dbReference type="InterPro" id="IPR008930">
    <property type="entry name" value="Terpenoid_cyclase/PrenylTrfase"/>
</dbReference>
<feature type="compositionally biased region" description="Basic and acidic residues" evidence="3">
    <location>
        <begin position="344"/>
        <end position="377"/>
    </location>
</feature>
<protein>
    <recommendedName>
        <fullName evidence="4">Squalene cyclase C-terminal domain-containing protein</fullName>
    </recommendedName>
</protein>
<dbReference type="PANTHER" id="PTHR11764">
    <property type="entry name" value="TERPENE CYCLASE/MUTASE FAMILY MEMBER"/>
    <property type="match status" value="1"/>
</dbReference>
<evidence type="ECO:0000313" key="6">
    <source>
        <dbReference type="Proteomes" id="UP001417504"/>
    </source>
</evidence>
<keyword evidence="6" id="KW-1185">Reference proteome</keyword>
<feature type="region of interest" description="Disordered" evidence="3">
    <location>
        <begin position="319"/>
        <end position="377"/>
    </location>
</feature>
<dbReference type="GO" id="GO:0031559">
    <property type="term" value="F:oxidosqualene cyclase activity"/>
    <property type="evidence" value="ECO:0007669"/>
    <property type="project" value="UniProtKB-ARBA"/>
</dbReference>
<comment type="caution">
    <text evidence="5">The sequence shown here is derived from an EMBL/GenBank/DDBJ whole genome shotgun (WGS) entry which is preliminary data.</text>
</comment>
<organism evidence="5 6">
    <name type="scientific">Stephania japonica</name>
    <dbReference type="NCBI Taxonomy" id="461633"/>
    <lineage>
        <taxon>Eukaryota</taxon>
        <taxon>Viridiplantae</taxon>
        <taxon>Streptophyta</taxon>
        <taxon>Embryophyta</taxon>
        <taxon>Tracheophyta</taxon>
        <taxon>Spermatophyta</taxon>
        <taxon>Magnoliopsida</taxon>
        <taxon>Ranunculales</taxon>
        <taxon>Menispermaceae</taxon>
        <taxon>Menispermoideae</taxon>
        <taxon>Cissampelideae</taxon>
        <taxon>Stephania</taxon>
    </lineage>
</organism>
<evidence type="ECO:0000256" key="1">
    <source>
        <dbReference type="ARBA" id="ARBA00009755"/>
    </source>
</evidence>
<dbReference type="GO" id="GO:0005811">
    <property type="term" value="C:lipid droplet"/>
    <property type="evidence" value="ECO:0007669"/>
    <property type="project" value="InterPro"/>
</dbReference>
<name>A0AAP0KQN1_9MAGN</name>
<dbReference type="InterPro" id="IPR018333">
    <property type="entry name" value="Squalene_cyclase"/>
</dbReference>
<feature type="compositionally biased region" description="Pro residues" evidence="3">
    <location>
        <begin position="326"/>
        <end position="335"/>
    </location>
</feature>